<proteinExistence type="predicted"/>
<evidence type="ECO:0000313" key="2">
    <source>
        <dbReference type="EMBL" id="KAJ8869916.1"/>
    </source>
</evidence>
<protein>
    <submittedName>
        <fullName evidence="2">Uncharacterized protein</fullName>
    </submittedName>
</protein>
<reference evidence="2 3" key="1">
    <citation type="submission" date="2023-02" db="EMBL/GenBank/DDBJ databases">
        <title>LHISI_Scaffold_Assembly.</title>
        <authorList>
            <person name="Stuart O.P."/>
            <person name="Cleave R."/>
            <person name="Magrath M.J.L."/>
            <person name="Mikheyev A.S."/>
        </authorList>
    </citation>
    <scope>NUCLEOTIDE SEQUENCE [LARGE SCALE GENOMIC DNA]</scope>
    <source>
        <strain evidence="2">Daus_M_001</strain>
        <tissue evidence="2">Leg muscle</tissue>
    </source>
</reference>
<comment type="caution">
    <text evidence="2">The sequence shown here is derived from an EMBL/GenBank/DDBJ whole genome shotgun (WGS) entry which is preliminary data.</text>
</comment>
<accession>A0ABQ9GBZ6</accession>
<dbReference type="EMBL" id="JARBHB010000013">
    <property type="protein sequence ID" value="KAJ8869916.1"/>
    <property type="molecule type" value="Genomic_DNA"/>
</dbReference>
<keyword evidence="3" id="KW-1185">Reference proteome</keyword>
<feature type="compositionally biased region" description="Polar residues" evidence="1">
    <location>
        <begin position="257"/>
        <end position="268"/>
    </location>
</feature>
<dbReference type="Proteomes" id="UP001159363">
    <property type="component" value="Chromosome 12"/>
</dbReference>
<feature type="compositionally biased region" description="Acidic residues" evidence="1">
    <location>
        <begin position="223"/>
        <end position="239"/>
    </location>
</feature>
<feature type="region of interest" description="Disordered" evidence="1">
    <location>
        <begin position="190"/>
        <end position="271"/>
    </location>
</feature>
<organism evidence="2 3">
    <name type="scientific">Dryococelus australis</name>
    <dbReference type="NCBI Taxonomy" id="614101"/>
    <lineage>
        <taxon>Eukaryota</taxon>
        <taxon>Metazoa</taxon>
        <taxon>Ecdysozoa</taxon>
        <taxon>Arthropoda</taxon>
        <taxon>Hexapoda</taxon>
        <taxon>Insecta</taxon>
        <taxon>Pterygota</taxon>
        <taxon>Neoptera</taxon>
        <taxon>Polyneoptera</taxon>
        <taxon>Phasmatodea</taxon>
        <taxon>Verophasmatodea</taxon>
        <taxon>Anareolatae</taxon>
        <taxon>Phasmatidae</taxon>
        <taxon>Eurycanthinae</taxon>
        <taxon>Dryococelus</taxon>
    </lineage>
</organism>
<name>A0ABQ9GBZ6_9NEOP</name>
<evidence type="ECO:0000313" key="3">
    <source>
        <dbReference type="Proteomes" id="UP001159363"/>
    </source>
</evidence>
<evidence type="ECO:0000256" key="1">
    <source>
        <dbReference type="SAM" id="MobiDB-lite"/>
    </source>
</evidence>
<gene>
    <name evidence="2" type="ORF">PR048_028925</name>
</gene>
<sequence>MAHDAGARLEVGLTNPWHACCQRLLRTGLLAASINLRFGSTTRLPPRRNGFDSQRGSSRIFAFGNRDDDAAGRRVFSGTFRFPPPLHSGAAPYSPRFTLIGSQDLDVTSLTKYPPPPTTPLSSSVTHLRLWLSGLSDLSRTQAVIGEISYEIANHRNPFHRPVNGNNAADIGQCRPWAAVGAERTLARCPREVGEHQSKRPSALNTDEHTTPASKNNKHDIYDEAGSEDDNEDSINDVYDDSHGSEDDDDSLDVPTHFTNELPSTSDVTEVEDVENISYRFTEDPTGLADNLKMNSRGESLRIIHIKFTRQKGTKQNQTQYRSTHHSLELAILAGLQATMSANTTLTSPVVSQGVGWTGEEEERVALFVTAVACDVRAVVVLQQLLEGSPGFVGDPLQAQAVAGTQQASHIIVSRLVEQKAHLHVCQRIERRAVEDGDLRAVAVIRLQAYSLAFYCIYSQCRKWRIVTSRLLRGVETETKMYRPFCITANSLVSSPHGSRIFKRSTSHSLVCVRTPQNITLHISVSPHQSFAIILAMPHAIHGVAATKRAELAALPNLCEFTKTAVQMMLCGILHEEEYENLLFLKDSRSIVLRGFRIFIFVLANVLCNPWSQFLGNHAHSHAMWMVKGDGDVGTKEAGHAPTRDRCGIGSQEMMLQENMLLGGIDEQMQVLYSAASGRLGGCILLGPGMLRADRRFVPHLGQLHSTVRCMGGSRRLGRSDNLVHGEGKLHLWYHVQHGAGRCCWTVHLNLRWFVDDWKMREMPILHATTITGLCIGVHVSIFCDETVFNATIMGLGACKFSYDRTLPF</sequence>